<keyword evidence="4" id="KW-1185">Reference proteome</keyword>
<dbReference type="PANTHER" id="PTHR30163:SF8">
    <property type="entry name" value="LYTIC MUREIN TRANSGLYCOSYLASE"/>
    <property type="match status" value="1"/>
</dbReference>
<dbReference type="Pfam" id="PF13406">
    <property type="entry name" value="SLT_2"/>
    <property type="match status" value="1"/>
</dbReference>
<dbReference type="CDD" id="cd13399">
    <property type="entry name" value="Slt35-like"/>
    <property type="match status" value="1"/>
</dbReference>
<dbReference type="GO" id="GO:0008933">
    <property type="term" value="F:peptidoglycan lytic transglycosylase activity"/>
    <property type="evidence" value="ECO:0007669"/>
    <property type="project" value="TreeGrafter"/>
</dbReference>
<dbReference type="PANTHER" id="PTHR30163">
    <property type="entry name" value="MEMBRANE-BOUND LYTIC MUREIN TRANSGLYCOSYLASE B"/>
    <property type="match status" value="1"/>
</dbReference>
<dbReference type="SUPFAM" id="SSF53955">
    <property type="entry name" value="Lysozyme-like"/>
    <property type="match status" value="1"/>
</dbReference>
<feature type="compositionally biased region" description="Gly residues" evidence="1">
    <location>
        <begin position="286"/>
        <end position="336"/>
    </location>
</feature>
<name>A0A1J7C4G9_9ACTN</name>
<dbReference type="STRING" id="1428644.BIV57_16230"/>
<evidence type="ECO:0000313" key="4">
    <source>
        <dbReference type="Proteomes" id="UP000243342"/>
    </source>
</evidence>
<sequence length="421" mass="40696">MDRERLVRIPARHHGKHARTAAANLRRKALGLGAACVATAALAGSGAGSGIGLGATAHGGDKGPQPSGPALPFNPSLPPNAAGTPSATPSSGSNGTPATPTLGTGQIPSNVLAAYQQAAEAVDRTDPGCHMKWQLLAGIGKVESGHARDGKLDTNGTALSPIIGPALDGQHGFALIKATDGGRYTGDTTYSHAVGPFQFLPSTWAKWGVDGNHDGISDPENIFDAATSAADYLCAGSKDMATTAGMDDAILSYNNSSAYLKTVKAWYLYYLTGNYAVQPVTGGGTPGGGLGGPTGATTGGGTPTATGTPGGGSTSGNGGSTGGTPGGGSTGGGHSSGGSPRPRPTVTSTGGIKPTVKPTVSTSASPSPTCTSPSPSASPTGKPSPSADATAGTPSAGADPGASAGASSTPSGSPSPSPTCT</sequence>
<proteinExistence type="predicted"/>
<feature type="compositionally biased region" description="Polar residues" evidence="1">
    <location>
        <begin position="83"/>
        <end position="105"/>
    </location>
</feature>
<reference evidence="3 4" key="1">
    <citation type="submission" date="2016-10" db="EMBL/GenBank/DDBJ databases">
        <title>Genome sequence of Streptomyces gilvigriseus MUSC 26.</title>
        <authorList>
            <person name="Lee L.-H."/>
            <person name="Ser H.-L."/>
        </authorList>
    </citation>
    <scope>NUCLEOTIDE SEQUENCE [LARGE SCALE GENOMIC DNA]</scope>
    <source>
        <strain evidence="3 4">MUSC 26</strain>
    </source>
</reference>
<evidence type="ECO:0000256" key="1">
    <source>
        <dbReference type="SAM" id="MobiDB-lite"/>
    </source>
</evidence>
<comment type="caution">
    <text evidence="3">The sequence shown here is derived from an EMBL/GenBank/DDBJ whole genome shotgun (WGS) entry which is preliminary data.</text>
</comment>
<dbReference type="Proteomes" id="UP000243342">
    <property type="component" value="Unassembled WGS sequence"/>
</dbReference>
<dbReference type="InterPro" id="IPR023346">
    <property type="entry name" value="Lysozyme-like_dom_sf"/>
</dbReference>
<feature type="region of interest" description="Disordered" evidence="1">
    <location>
        <begin position="286"/>
        <end position="421"/>
    </location>
</feature>
<feature type="compositionally biased region" description="Low complexity" evidence="1">
    <location>
        <begin position="354"/>
        <end position="412"/>
    </location>
</feature>
<feature type="region of interest" description="Disordered" evidence="1">
    <location>
        <begin position="1"/>
        <end position="20"/>
    </location>
</feature>
<protein>
    <recommendedName>
        <fullName evidence="2">Transglycosylase SLT domain-containing protein</fullName>
    </recommendedName>
</protein>
<accession>A0A1J7C4G9</accession>
<evidence type="ECO:0000259" key="2">
    <source>
        <dbReference type="Pfam" id="PF13406"/>
    </source>
</evidence>
<dbReference type="GO" id="GO:0009253">
    <property type="term" value="P:peptidoglycan catabolic process"/>
    <property type="evidence" value="ECO:0007669"/>
    <property type="project" value="TreeGrafter"/>
</dbReference>
<dbReference type="EMBL" id="MLCF01000093">
    <property type="protein sequence ID" value="OIV36448.1"/>
    <property type="molecule type" value="Genomic_DNA"/>
</dbReference>
<feature type="region of interest" description="Disordered" evidence="1">
    <location>
        <begin position="56"/>
        <end position="105"/>
    </location>
</feature>
<evidence type="ECO:0000313" key="3">
    <source>
        <dbReference type="EMBL" id="OIV36448.1"/>
    </source>
</evidence>
<dbReference type="InterPro" id="IPR043426">
    <property type="entry name" value="MltB-like"/>
</dbReference>
<dbReference type="AlphaFoldDB" id="A0A1J7C4G9"/>
<feature type="domain" description="Transglycosylase SLT" evidence="2">
    <location>
        <begin position="190"/>
        <end position="233"/>
    </location>
</feature>
<organism evidence="3 4">
    <name type="scientific">Mangrovactinospora gilvigrisea</name>
    <dbReference type="NCBI Taxonomy" id="1428644"/>
    <lineage>
        <taxon>Bacteria</taxon>
        <taxon>Bacillati</taxon>
        <taxon>Actinomycetota</taxon>
        <taxon>Actinomycetes</taxon>
        <taxon>Kitasatosporales</taxon>
        <taxon>Streptomycetaceae</taxon>
        <taxon>Mangrovactinospora</taxon>
    </lineage>
</organism>
<gene>
    <name evidence="3" type="ORF">BIV57_16230</name>
</gene>
<dbReference type="InterPro" id="IPR031304">
    <property type="entry name" value="SLT_2"/>
</dbReference>
<dbReference type="Gene3D" id="1.10.530.10">
    <property type="match status" value="1"/>
</dbReference>
<feature type="compositionally biased region" description="Basic residues" evidence="1">
    <location>
        <begin position="10"/>
        <end position="20"/>
    </location>
</feature>